<evidence type="ECO:0000313" key="2">
    <source>
        <dbReference type="Proteomes" id="UP000622317"/>
    </source>
</evidence>
<name>A0A927IFL7_9BACT</name>
<evidence type="ECO:0008006" key="3">
    <source>
        <dbReference type="Google" id="ProtNLM"/>
    </source>
</evidence>
<reference evidence="1" key="1">
    <citation type="submission" date="2020-09" db="EMBL/GenBank/DDBJ databases">
        <title>Pelagicoccus enzymogenes sp. nov. with an EPS production, isolated from marine sediment.</title>
        <authorList>
            <person name="Feng X."/>
        </authorList>
    </citation>
    <scope>NUCLEOTIDE SEQUENCE</scope>
    <source>
        <strain evidence="1">NFK12</strain>
    </source>
</reference>
<dbReference type="EMBL" id="JACYFG010000002">
    <property type="protein sequence ID" value="MBD5777929.1"/>
    <property type="molecule type" value="Genomic_DNA"/>
</dbReference>
<dbReference type="RefSeq" id="WP_191615060.1">
    <property type="nucleotide sequence ID" value="NZ_JACYFG010000002.1"/>
</dbReference>
<keyword evidence="2" id="KW-1185">Reference proteome</keyword>
<dbReference type="Proteomes" id="UP000622317">
    <property type="component" value="Unassembled WGS sequence"/>
</dbReference>
<gene>
    <name evidence="1" type="ORF">IEN85_00285</name>
</gene>
<evidence type="ECO:0000313" key="1">
    <source>
        <dbReference type="EMBL" id="MBD5777929.1"/>
    </source>
</evidence>
<accession>A0A927IFL7</accession>
<protein>
    <recommendedName>
        <fullName evidence="3">Xylose isomerase</fullName>
    </recommendedName>
</protein>
<proteinExistence type="predicted"/>
<comment type="caution">
    <text evidence="1">The sequence shown here is derived from an EMBL/GenBank/DDBJ whole genome shotgun (WGS) entry which is preliminary data.</text>
</comment>
<organism evidence="1 2">
    <name type="scientific">Pelagicoccus enzymogenes</name>
    <dbReference type="NCBI Taxonomy" id="2773457"/>
    <lineage>
        <taxon>Bacteria</taxon>
        <taxon>Pseudomonadati</taxon>
        <taxon>Verrucomicrobiota</taxon>
        <taxon>Opitutia</taxon>
        <taxon>Puniceicoccales</taxon>
        <taxon>Pelagicoccaceae</taxon>
        <taxon>Pelagicoccus</taxon>
    </lineage>
</organism>
<dbReference type="AlphaFoldDB" id="A0A927IFL7"/>
<sequence length="292" mass="32956">MTVPNTNDGSSNPPALKAFLNAGTLRDLPKGSEMAGKSLDQQYEAIRIAGFLGLQDGETATCERQNLARCGSGRINHPSDVAPLVEKHLSEGMLATTLHVGWGSECDSEVDKLVTAIIQASDHYRYPLYVETHRATITQDSWRTVQIVKRYPEIRFNGDFSHWYTGHEMVYGDWEEKLRFIQPVLERVRFIHGRISTPGAIQAALQSNPNGEYIEHFKEIWRRCFEGFLSTAVSGDYLIFAPELLPPCIYYAPTYLNSQGEPTESSDRWQDALLLKLIAQEEFSSVQELLRS</sequence>